<evidence type="ECO:0000313" key="13">
    <source>
        <dbReference type="EMBL" id="MBF6298267.1"/>
    </source>
</evidence>
<keyword evidence="6" id="KW-0408">Iron</keyword>
<keyword evidence="11" id="KW-0804">Transcription</keyword>
<evidence type="ECO:0000313" key="14">
    <source>
        <dbReference type="Proteomes" id="UP000702209"/>
    </source>
</evidence>
<evidence type="ECO:0000256" key="11">
    <source>
        <dbReference type="ARBA" id="ARBA00023163"/>
    </source>
</evidence>
<organism evidence="13 14">
    <name type="scientific">Nocardia amamiensis</name>
    <dbReference type="NCBI Taxonomy" id="404578"/>
    <lineage>
        <taxon>Bacteria</taxon>
        <taxon>Bacillati</taxon>
        <taxon>Actinomycetota</taxon>
        <taxon>Actinomycetes</taxon>
        <taxon>Mycobacteriales</taxon>
        <taxon>Nocardiaceae</taxon>
        <taxon>Nocardia</taxon>
    </lineage>
</organism>
<evidence type="ECO:0000256" key="3">
    <source>
        <dbReference type="ARBA" id="ARBA00006597"/>
    </source>
</evidence>
<keyword evidence="5" id="KW-0479">Metal-binding</keyword>
<dbReference type="InterPro" id="IPR003482">
    <property type="entry name" value="Whib"/>
</dbReference>
<evidence type="ECO:0000256" key="1">
    <source>
        <dbReference type="ARBA" id="ARBA00001966"/>
    </source>
</evidence>
<reference evidence="13 14" key="1">
    <citation type="submission" date="2020-10" db="EMBL/GenBank/DDBJ databases">
        <title>Identification of Nocardia species via Next-generation sequencing and recognition of intraspecies genetic diversity.</title>
        <authorList>
            <person name="Li P."/>
            <person name="Li P."/>
            <person name="Lu B."/>
        </authorList>
    </citation>
    <scope>NUCLEOTIDE SEQUENCE [LARGE SCALE GENOMIC DNA]</scope>
    <source>
        <strain evidence="13 14">BJ06-0157</strain>
    </source>
</reference>
<keyword evidence="4" id="KW-0004">4Fe-4S</keyword>
<keyword evidence="9" id="KW-0238">DNA-binding</keyword>
<keyword evidence="10" id="KW-1015">Disulfide bond</keyword>
<evidence type="ECO:0000256" key="6">
    <source>
        <dbReference type="ARBA" id="ARBA00023004"/>
    </source>
</evidence>
<keyword evidence="7" id="KW-0411">Iron-sulfur</keyword>
<evidence type="ECO:0000256" key="7">
    <source>
        <dbReference type="ARBA" id="ARBA00023014"/>
    </source>
</evidence>
<accession>A0ABS0CNW4</accession>
<sequence>MEEPNEVPACAGAPNPELWWSSNKNDIDEARAICLGCPVRKQCATIAVNANQPEGVWGGYDFSSIKQYRAAAKLAGLEASRKRRRKKQERDCTRCGAQFTTQQDDEQCVACRQGLVDPGPTREHILALRETMTWSEISARSGVSTASLGDLINGRSKHVTAQTEARIRALPVPAANAA</sequence>
<dbReference type="EMBL" id="JADLQX010000007">
    <property type="protein sequence ID" value="MBF6298267.1"/>
    <property type="molecule type" value="Genomic_DNA"/>
</dbReference>
<feature type="domain" description="4Fe-4S Wbl-type" evidence="12">
    <location>
        <begin position="9"/>
        <end position="67"/>
    </location>
</feature>
<evidence type="ECO:0000256" key="8">
    <source>
        <dbReference type="ARBA" id="ARBA00023015"/>
    </source>
</evidence>
<comment type="subcellular location">
    <subcellularLocation>
        <location evidence="2">Cytoplasm</location>
    </subcellularLocation>
</comment>
<comment type="caution">
    <text evidence="13">The sequence shown here is derived from an EMBL/GenBank/DDBJ whole genome shotgun (WGS) entry which is preliminary data.</text>
</comment>
<evidence type="ECO:0000256" key="4">
    <source>
        <dbReference type="ARBA" id="ARBA00022485"/>
    </source>
</evidence>
<dbReference type="PROSITE" id="PS51674">
    <property type="entry name" value="4FE4S_WBL"/>
    <property type="match status" value="1"/>
</dbReference>
<gene>
    <name evidence="13" type="ORF">IU459_12015</name>
</gene>
<comment type="cofactor">
    <cofactor evidence="1">
        <name>[4Fe-4S] cluster</name>
        <dbReference type="ChEBI" id="CHEBI:49883"/>
    </cofactor>
</comment>
<keyword evidence="8" id="KW-0805">Transcription regulation</keyword>
<evidence type="ECO:0000256" key="2">
    <source>
        <dbReference type="ARBA" id="ARBA00004496"/>
    </source>
</evidence>
<proteinExistence type="inferred from homology"/>
<dbReference type="PANTHER" id="PTHR38839">
    <property type="entry name" value="TRANSCRIPTIONAL REGULATOR WHID-RELATED"/>
    <property type="match status" value="1"/>
</dbReference>
<dbReference type="RefSeq" id="WP_195129576.1">
    <property type="nucleotide sequence ID" value="NZ_JADLQX010000007.1"/>
</dbReference>
<dbReference type="Proteomes" id="UP000702209">
    <property type="component" value="Unassembled WGS sequence"/>
</dbReference>
<dbReference type="Pfam" id="PF02467">
    <property type="entry name" value="Whib"/>
    <property type="match status" value="1"/>
</dbReference>
<dbReference type="InterPro" id="IPR034768">
    <property type="entry name" value="4FE4S_WBL"/>
</dbReference>
<evidence type="ECO:0000259" key="12">
    <source>
        <dbReference type="PROSITE" id="PS51674"/>
    </source>
</evidence>
<evidence type="ECO:0000256" key="5">
    <source>
        <dbReference type="ARBA" id="ARBA00022723"/>
    </source>
</evidence>
<dbReference type="PANTHER" id="PTHR38839:SF2">
    <property type="entry name" value="TRANSCRIPTIONAL REGULATOR WHIB7-RELATED"/>
    <property type="match status" value="1"/>
</dbReference>
<comment type="similarity">
    <text evidence="3">Belongs to the WhiB family.</text>
</comment>
<evidence type="ECO:0000256" key="9">
    <source>
        <dbReference type="ARBA" id="ARBA00023125"/>
    </source>
</evidence>
<name>A0ABS0CNW4_9NOCA</name>
<keyword evidence="14" id="KW-1185">Reference proteome</keyword>
<protein>
    <submittedName>
        <fullName evidence="13">WhiB family transcriptional regulator</fullName>
    </submittedName>
</protein>
<evidence type="ECO:0000256" key="10">
    <source>
        <dbReference type="ARBA" id="ARBA00023157"/>
    </source>
</evidence>